<dbReference type="AlphaFoldDB" id="A0AAD3XHM2"/>
<evidence type="ECO:0000313" key="2">
    <source>
        <dbReference type="EMBL" id="GMH04621.1"/>
    </source>
</evidence>
<reference evidence="2" key="1">
    <citation type="submission" date="2023-05" db="EMBL/GenBank/DDBJ databases">
        <title>Nepenthes gracilis genome sequencing.</title>
        <authorList>
            <person name="Fukushima K."/>
        </authorList>
    </citation>
    <scope>NUCLEOTIDE SEQUENCE</scope>
    <source>
        <strain evidence="2">SING2019-196</strain>
    </source>
</reference>
<feature type="compositionally biased region" description="Polar residues" evidence="1">
    <location>
        <begin position="60"/>
        <end position="69"/>
    </location>
</feature>
<comment type="caution">
    <text evidence="2">The sequence shown here is derived from an EMBL/GenBank/DDBJ whole genome shotgun (WGS) entry which is preliminary data.</text>
</comment>
<protein>
    <submittedName>
        <fullName evidence="2">Uncharacterized protein</fullName>
    </submittedName>
</protein>
<name>A0AAD3XHM2_NEPGR</name>
<feature type="region of interest" description="Disordered" evidence="1">
    <location>
        <begin position="41"/>
        <end position="73"/>
    </location>
</feature>
<evidence type="ECO:0000313" key="3">
    <source>
        <dbReference type="Proteomes" id="UP001279734"/>
    </source>
</evidence>
<gene>
    <name evidence="2" type="ORF">Nepgr_006461</name>
</gene>
<dbReference type="EMBL" id="BSYO01000005">
    <property type="protein sequence ID" value="GMH04621.1"/>
    <property type="molecule type" value="Genomic_DNA"/>
</dbReference>
<accession>A0AAD3XHM2</accession>
<keyword evidence="3" id="KW-1185">Reference proteome</keyword>
<evidence type="ECO:0000256" key="1">
    <source>
        <dbReference type="SAM" id="MobiDB-lite"/>
    </source>
</evidence>
<sequence length="105" mass="10694">MPGEAWGGVCGDGCGISLKGTMNEVVIGSHVEGGKATVEEATEVSAGRRTSVTAAAKADPSSSGLTKRSASPLPSKCVVPSLAAAQEENRRAIREPAIAVPSRYR</sequence>
<dbReference type="Proteomes" id="UP001279734">
    <property type="component" value="Unassembled WGS sequence"/>
</dbReference>
<proteinExistence type="predicted"/>
<organism evidence="2 3">
    <name type="scientific">Nepenthes gracilis</name>
    <name type="common">Slender pitcher plant</name>
    <dbReference type="NCBI Taxonomy" id="150966"/>
    <lineage>
        <taxon>Eukaryota</taxon>
        <taxon>Viridiplantae</taxon>
        <taxon>Streptophyta</taxon>
        <taxon>Embryophyta</taxon>
        <taxon>Tracheophyta</taxon>
        <taxon>Spermatophyta</taxon>
        <taxon>Magnoliopsida</taxon>
        <taxon>eudicotyledons</taxon>
        <taxon>Gunneridae</taxon>
        <taxon>Pentapetalae</taxon>
        <taxon>Caryophyllales</taxon>
        <taxon>Nepenthaceae</taxon>
        <taxon>Nepenthes</taxon>
    </lineage>
</organism>